<gene>
    <name evidence="2" type="ORF">IAB51_11725</name>
</gene>
<name>A0A9D1FPQ4_9FIRM</name>
<dbReference type="Proteomes" id="UP000824002">
    <property type="component" value="Unassembled WGS sequence"/>
</dbReference>
<dbReference type="EMBL" id="DVJP01000077">
    <property type="protein sequence ID" value="HIS77457.1"/>
    <property type="molecule type" value="Genomic_DNA"/>
</dbReference>
<dbReference type="AlphaFoldDB" id="A0A9D1FPQ4"/>
<reference evidence="2" key="2">
    <citation type="journal article" date="2021" name="PeerJ">
        <title>Extensive microbial diversity within the chicken gut microbiome revealed by metagenomics and culture.</title>
        <authorList>
            <person name="Gilroy R."/>
            <person name="Ravi A."/>
            <person name="Getino M."/>
            <person name="Pursley I."/>
            <person name="Horton D.L."/>
            <person name="Alikhan N.F."/>
            <person name="Baker D."/>
            <person name="Gharbi K."/>
            <person name="Hall N."/>
            <person name="Watson M."/>
            <person name="Adriaenssens E.M."/>
            <person name="Foster-Nyarko E."/>
            <person name="Jarju S."/>
            <person name="Secka A."/>
            <person name="Antonio M."/>
            <person name="Oren A."/>
            <person name="Chaudhuri R.R."/>
            <person name="La Ragione R."/>
            <person name="Hildebrand F."/>
            <person name="Pallen M.J."/>
        </authorList>
    </citation>
    <scope>NUCLEOTIDE SEQUENCE</scope>
    <source>
        <strain evidence="2">CHK199-13235</strain>
    </source>
</reference>
<evidence type="ECO:0000313" key="3">
    <source>
        <dbReference type="Proteomes" id="UP000824002"/>
    </source>
</evidence>
<comment type="caution">
    <text evidence="2">The sequence shown here is derived from an EMBL/GenBank/DDBJ whole genome shotgun (WGS) entry which is preliminary data.</text>
</comment>
<feature type="domain" description="DUF1638" evidence="1">
    <location>
        <begin position="30"/>
        <end position="215"/>
    </location>
</feature>
<evidence type="ECO:0000259" key="1">
    <source>
        <dbReference type="Pfam" id="PF07796"/>
    </source>
</evidence>
<proteinExistence type="predicted"/>
<protein>
    <submittedName>
        <fullName evidence="2">DUF1638 domain-containing protein</fullName>
    </submittedName>
</protein>
<evidence type="ECO:0000313" key="2">
    <source>
        <dbReference type="EMBL" id="HIS77457.1"/>
    </source>
</evidence>
<dbReference type="Pfam" id="PF07796">
    <property type="entry name" value="DUF1638"/>
    <property type="match status" value="1"/>
</dbReference>
<reference evidence="2" key="1">
    <citation type="submission" date="2020-10" db="EMBL/GenBank/DDBJ databases">
        <authorList>
            <person name="Gilroy R."/>
        </authorList>
    </citation>
    <scope>NUCLEOTIDE SEQUENCE</scope>
    <source>
        <strain evidence="2">CHK199-13235</strain>
    </source>
</reference>
<accession>A0A9D1FPQ4</accession>
<organism evidence="2 3">
    <name type="scientific">Candidatus Merdivicinus excrementipullorum</name>
    <dbReference type="NCBI Taxonomy" id="2840867"/>
    <lineage>
        <taxon>Bacteria</taxon>
        <taxon>Bacillati</taxon>
        <taxon>Bacillota</taxon>
        <taxon>Clostridia</taxon>
        <taxon>Eubacteriales</taxon>
        <taxon>Oscillospiraceae</taxon>
        <taxon>Oscillospiraceae incertae sedis</taxon>
        <taxon>Candidatus Merdivicinus</taxon>
    </lineage>
</organism>
<dbReference type="InterPro" id="IPR012437">
    <property type="entry name" value="DUF1638"/>
</dbReference>
<sequence>MNLHIISCQIIYRELSMAAAMSKNHTVVSWMPQGLHVKPENMPAALQAEIDRVDGESTAGKLRRPLDAIVLGYGLCSNGIVGLKARTVPLVIPRTDDCIALFLGSQKRYLDLFQKHPGTYWLNGGWIEEAELPSPEGYRQMRREFAEQYGEENADFLMESGIGYGWTKNYSACGYIKPVGYEDPAWKSQAAEFASTYGWELFEAQGSNRLLEKLLSGDWDEEFLVCNPGQTVTASCDARKIIAQ</sequence>